<dbReference type="PROSITE" id="PS00021">
    <property type="entry name" value="KRINGLE_1"/>
    <property type="match status" value="1"/>
</dbReference>
<evidence type="ECO:0000256" key="1">
    <source>
        <dbReference type="ARBA" id="ARBA00022572"/>
    </source>
</evidence>
<evidence type="ECO:0000313" key="8">
    <source>
        <dbReference type="EMBL" id="CAF1060198.1"/>
    </source>
</evidence>
<evidence type="ECO:0000313" key="9">
    <source>
        <dbReference type="Proteomes" id="UP000663854"/>
    </source>
</evidence>
<dbReference type="EMBL" id="CAJNOH010000213">
    <property type="protein sequence ID" value="CAF0947858.1"/>
    <property type="molecule type" value="Genomic_DNA"/>
</dbReference>
<comment type="caution">
    <text evidence="3">Lacks conserved residue(s) required for the propagation of feature annotation.</text>
</comment>
<comment type="caution">
    <text evidence="6">The sequence shown here is derived from an EMBL/GenBank/DDBJ whole genome shotgun (WGS) entry which is preliminary data.</text>
</comment>
<protein>
    <recommendedName>
        <fullName evidence="5">Kringle domain-containing protein</fullName>
    </recommendedName>
</protein>
<feature type="domain" description="Kringle" evidence="5">
    <location>
        <begin position="61"/>
        <end position="94"/>
    </location>
</feature>
<reference evidence="6" key="1">
    <citation type="submission" date="2021-02" db="EMBL/GenBank/DDBJ databases">
        <authorList>
            <person name="Nowell W R."/>
        </authorList>
    </citation>
    <scope>NUCLEOTIDE SEQUENCE</scope>
</reference>
<evidence type="ECO:0000259" key="5">
    <source>
        <dbReference type="PROSITE" id="PS50070"/>
    </source>
</evidence>
<dbReference type="Pfam" id="PF00051">
    <property type="entry name" value="Kringle"/>
    <property type="match status" value="1"/>
</dbReference>
<keyword evidence="4" id="KW-0732">Signal</keyword>
<dbReference type="SUPFAM" id="SSF57440">
    <property type="entry name" value="Kringle-like"/>
    <property type="match status" value="1"/>
</dbReference>
<keyword evidence="2" id="KW-1015">Disulfide bond</keyword>
<dbReference type="EMBL" id="CAJNOL010000397">
    <property type="protein sequence ID" value="CAF1046389.1"/>
    <property type="molecule type" value="Genomic_DNA"/>
</dbReference>
<dbReference type="InterPro" id="IPR000001">
    <property type="entry name" value="Kringle"/>
</dbReference>
<gene>
    <name evidence="7" type="ORF">JXQ802_LOCUS16418</name>
    <name evidence="8" type="ORF">JXQ802_LOCUS17128</name>
    <name evidence="6" type="ORF">PYM288_LOCUS11957</name>
</gene>
<evidence type="ECO:0000313" key="10">
    <source>
        <dbReference type="Proteomes" id="UP000663870"/>
    </source>
</evidence>
<dbReference type="InterPro" id="IPR013806">
    <property type="entry name" value="Kringle-like"/>
</dbReference>
<dbReference type="Proteomes" id="UP000663870">
    <property type="component" value="Unassembled WGS sequence"/>
</dbReference>
<evidence type="ECO:0000256" key="4">
    <source>
        <dbReference type="SAM" id="SignalP"/>
    </source>
</evidence>
<dbReference type="InterPro" id="IPR038178">
    <property type="entry name" value="Kringle_sf"/>
</dbReference>
<dbReference type="Proteomes" id="UP000663854">
    <property type="component" value="Unassembled WGS sequence"/>
</dbReference>
<feature type="chain" id="PRO_5035683953" description="Kringle domain-containing protein" evidence="4">
    <location>
        <begin position="18"/>
        <end position="165"/>
    </location>
</feature>
<name>A0A814CWW4_9BILA</name>
<keyword evidence="10" id="KW-1185">Reference proteome</keyword>
<sequence>MFLSLLTIIVIIGSLEGKPIIIRNISDCSITEDGILHYQEVYREIINEINFFNDLSIKAAKNYCRNPNMNINGPWCFVENEDVISMEACDVCQSLASRPTLPTNIENIEDVTIVAVDNHFFRHIRDEIQRYAAYIRQKFMELMNRMTDKMRQLGTRISNTFNFNG</sequence>
<keyword evidence="1 3" id="KW-0420">Kringle</keyword>
<evidence type="ECO:0000256" key="3">
    <source>
        <dbReference type="PROSITE-ProRule" id="PRU00121"/>
    </source>
</evidence>
<evidence type="ECO:0000313" key="7">
    <source>
        <dbReference type="EMBL" id="CAF1046389.1"/>
    </source>
</evidence>
<dbReference type="InterPro" id="IPR018056">
    <property type="entry name" value="Kringle_CS"/>
</dbReference>
<dbReference type="EMBL" id="CAJNOL010000428">
    <property type="protein sequence ID" value="CAF1060198.1"/>
    <property type="molecule type" value="Genomic_DNA"/>
</dbReference>
<dbReference type="PROSITE" id="PS50070">
    <property type="entry name" value="KRINGLE_2"/>
    <property type="match status" value="1"/>
</dbReference>
<accession>A0A814CWW4</accession>
<dbReference type="SMART" id="SM00130">
    <property type="entry name" value="KR"/>
    <property type="match status" value="1"/>
</dbReference>
<organism evidence="6 9">
    <name type="scientific">Rotaria sordida</name>
    <dbReference type="NCBI Taxonomy" id="392033"/>
    <lineage>
        <taxon>Eukaryota</taxon>
        <taxon>Metazoa</taxon>
        <taxon>Spiralia</taxon>
        <taxon>Gnathifera</taxon>
        <taxon>Rotifera</taxon>
        <taxon>Eurotatoria</taxon>
        <taxon>Bdelloidea</taxon>
        <taxon>Philodinida</taxon>
        <taxon>Philodinidae</taxon>
        <taxon>Rotaria</taxon>
    </lineage>
</organism>
<dbReference type="AlphaFoldDB" id="A0A814CWW4"/>
<proteinExistence type="predicted"/>
<evidence type="ECO:0000256" key="2">
    <source>
        <dbReference type="ARBA" id="ARBA00023157"/>
    </source>
</evidence>
<feature type="signal peptide" evidence="4">
    <location>
        <begin position="1"/>
        <end position="17"/>
    </location>
</feature>
<dbReference type="Gene3D" id="2.40.20.10">
    <property type="entry name" value="Plasminogen Kringle 4"/>
    <property type="match status" value="1"/>
</dbReference>
<evidence type="ECO:0000313" key="6">
    <source>
        <dbReference type="EMBL" id="CAF0947858.1"/>
    </source>
</evidence>